<reference evidence="1 2" key="2">
    <citation type="submission" date="2019-02" db="EMBL/GenBank/DDBJ databases">
        <title>'Lichenibacterium ramalinii' gen. nov. sp. nov., 'Lichenibacterium minor' gen. nov. sp. nov.</title>
        <authorList>
            <person name="Pankratov T."/>
        </authorList>
    </citation>
    <scope>NUCLEOTIDE SEQUENCE [LARGE SCALE GENOMIC DNA]</scope>
    <source>
        <strain evidence="1 2">RmlP026</strain>
    </source>
</reference>
<evidence type="ECO:0000313" key="1">
    <source>
        <dbReference type="EMBL" id="RYC29220.1"/>
    </source>
</evidence>
<organism evidence="1 2">
    <name type="scientific">Lichenibacterium minor</name>
    <dbReference type="NCBI Taxonomy" id="2316528"/>
    <lineage>
        <taxon>Bacteria</taxon>
        <taxon>Pseudomonadati</taxon>
        <taxon>Pseudomonadota</taxon>
        <taxon>Alphaproteobacteria</taxon>
        <taxon>Hyphomicrobiales</taxon>
        <taxon>Lichenihabitantaceae</taxon>
        <taxon>Lichenibacterium</taxon>
    </lineage>
</organism>
<accession>A0A4Q2TZM2</accession>
<dbReference type="Proteomes" id="UP000290759">
    <property type="component" value="Unassembled WGS sequence"/>
</dbReference>
<evidence type="ECO:0000313" key="2">
    <source>
        <dbReference type="Proteomes" id="UP000290759"/>
    </source>
</evidence>
<proteinExistence type="predicted"/>
<dbReference type="EMBL" id="QYBB01000063">
    <property type="protein sequence ID" value="RYC29220.1"/>
    <property type="molecule type" value="Genomic_DNA"/>
</dbReference>
<dbReference type="AlphaFoldDB" id="A0A4Q2TZM2"/>
<sequence length="90" mass="9966">MASRSSDILIRDFETAPRSYRRAAVYGPLVDELLARGAISETCTRPRTFEVVRTSTPKSSFGSKLLDMLADATAELEDVPAELAAYWWAP</sequence>
<dbReference type="RefSeq" id="WP_129229722.1">
    <property type="nucleotide sequence ID" value="NZ_QYBB01000063.1"/>
</dbReference>
<protein>
    <submittedName>
        <fullName evidence="1">Uncharacterized protein</fullName>
    </submittedName>
</protein>
<gene>
    <name evidence="1" type="ORF">D3273_25215</name>
</gene>
<keyword evidence="2" id="KW-1185">Reference proteome</keyword>
<comment type="caution">
    <text evidence="1">The sequence shown here is derived from an EMBL/GenBank/DDBJ whole genome shotgun (WGS) entry which is preliminary data.</text>
</comment>
<name>A0A4Q2TZM2_9HYPH</name>
<reference evidence="1 2" key="1">
    <citation type="submission" date="2018-12" db="EMBL/GenBank/DDBJ databases">
        <authorList>
            <person name="Grouzdev D.S."/>
            <person name="Krutkina M.S."/>
        </authorList>
    </citation>
    <scope>NUCLEOTIDE SEQUENCE [LARGE SCALE GENOMIC DNA]</scope>
    <source>
        <strain evidence="1 2">RmlP026</strain>
    </source>
</reference>